<dbReference type="SUPFAM" id="SSF48452">
    <property type="entry name" value="TPR-like"/>
    <property type="match status" value="1"/>
</dbReference>
<dbReference type="AlphaFoldDB" id="A0A1H7JFI0"/>
<protein>
    <submittedName>
        <fullName evidence="2">Uncharacterized protein</fullName>
    </submittedName>
</protein>
<name>A0A1H7JFI0_9BACT</name>
<feature type="transmembrane region" description="Helical" evidence="1">
    <location>
        <begin position="51"/>
        <end position="69"/>
    </location>
</feature>
<dbReference type="OrthoDB" id="657771at2"/>
<dbReference type="EMBL" id="FOBB01000001">
    <property type="protein sequence ID" value="SEK73359.1"/>
    <property type="molecule type" value="Genomic_DNA"/>
</dbReference>
<dbReference type="Proteomes" id="UP000198984">
    <property type="component" value="Unassembled WGS sequence"/>
</dbReference>
<accession>A0A1H7JFI0</accession>
<dbReference type="STRING" id="573321.SAMN04488505_101786"/>
<organism evidence="2 3">
    <name type="scientific">Chitinophaga rupis</name>
    <dbReference type="NCBI Taxonomy" id="573321"/>
    <lineage>
        <taxon>Bacteria</taxon>
        <taxon>Pseudomonadati</taxon>
        <taxon>Bacteroidota</taxon>
        <taxon>Chitinophagia</taxon>
        <taxon>Chitinophagales</taxon>
        <taxon>Chitinophagaceae</taxon>
        <taxon>Chitinophaga</taxon>
    </lineage>
</organism>
<evidence type="ECO:0000313" key="2">
    <source>
        <dbReference type="EMBL" id="SEK73359.1"/>
    </source>
</evidence>
<keyword evidence="1" id="KW-0812">Transmembrane</keyword>
<keyword evidence="3" id="KW-1185">Reference proteome</keyword>
<proteinExistence type="predicted"/>
<dbReference type="InterPro" id="IPR011990">
    <property type="entry name" value="TPR-like_helical_dom_sf"/>
</dbReference>
<gene>
    <name evidence="2" type="ORF">SAMN04488505_101786</name>
</gene>
<keyword evidence="1" id="KW-1133">Transmembrane helix</keyword>
<sequence>MEVNDNIPAQGTAGNDSCQKCGIPSYEEGYKIRLCAPCRRGLSRYPIKKEVLWAALGVGLLVLFSLAKFPKSFTAGLNYERALKLEEQHKYISAEAALRQTLKDYPEYLQGACHYMIAAYYNDHLAEADSAREHWAGQTFNKEKELIERVNEVLGGFKNYHFEDTAFHFVRDSLGNDNIAYRAALKQYVQQHPKDNLANYLLADQYFETHEYTATDSLCGQVLTAAPDFQPAYGLLAAAYREEKQYEKATAICNRWLKLNAESVDAHVSLVKILLKQKQDKQALEKALYAYGLEPDNASIMQALTLAYHFNKQTKERDALLARVKQNADTSWLGNLQGVIAGTIPYRD</sequence>
<dbReference type="RefSeq" id="WP_089906816.1">
    <property type="nucleotide sequence ID" value="NZ_FOBB01000001.1"/>
</dbReference>
<reference evidence="2 3" key="1">
    <citation type="submission" date="2016-10" db="EMBL/GenBank/DDBJ databases">
        <authorList>
            <person name="de Groot N.N."/>
        </authorList>
    </citation>
    <scope>NUCLEOTIDE SEQUENCE [LARGE SCALE GENOMIC DNA]</scope>
    <source>
        <strain evidence="2 3">DSM 21039</strain>
    </source>
</reference>
<dbReference type="Gene3D" id="1.25.40.10">
    <property type="entry name" value="Tetratricopeptide repeat domain"/>
    <property type="match status" value="1"/>
</dbReference>
<evidence type="ECO:0000313" key="3">
    <source>
        <dbReference type="Proteomes" id="UP000198984"/>
    </source>
</evidence>
<keyword evidence="1" id="KW-0472">Membrane</keyword>
<evidence type="ECO:0000256" key="1">
    <source>
        <dbReference type="SAM" id="Phobius"/>
    </source>
</evidence>